<reference evidence="4 5" key="1">
    <citation type="submission" date="2020-10" db="EMBL/GenBank/DDBJ databases">
        <title>The genome sequence of Chitinilyticum litopenaei 4Y14.</title>
        <authorList>
            <person name="Liu Y."/>
        </authorList>
    </citation>
    <scope>NUCLEOTIDE SEQUENCE [LARGE SCALE GENOMIC DNA]</scope>
    <source>
        <strain evidence="4 5">4Y14</strain>
    </source>
</reference>
<dbReference type="Pfam" id="PF02634">
    <property type="entry name" value="FdhD-NarQ"/>
    <property type="match status" value="1"/>
</dbReference>
<evidence type="ECO:0000313" key="5">
    <source>
        <dbReference type="Proteomes" id="UP000604481"/>
    </source>
</evidence>
<dbReference type="InterPro" id="IPR016193">
    <property type="entry name" value="Cytidine_deaminase-like"/>
</dbReference>
<dbReference type="SUPFAM" id="SSF53927">
    <property type="entry name" value="Cytidine deaminase-like"/>
    <property type="match status" value="1"/>
</dbReference>
<dbReference type="GO" id="GO:0005737">
    <property type="term" value="C:cytoplasm"/>
    <property type="evidence" value="ECO:0007669"/>
    <property type="project" value="UniProtKB-SubCell"/>
</dbReference>
<dbReference type="NCBIfam" id="TIGR00129">
    <property type="entry name" value="fdhD_narQ"/>
    <property type="match status" value="1"/>
</dbReference>
<evidence type="ECO:0000313" key="4">
    <source>
        <dbReference type="EMBL" id="MBE9609261.1"/>
    </source>
</evidence>
<comment type="caution">
    <text evidence="4">The sequence shown here is derived from an EMBL/GenBank/DDBJ whole genome shotgun (WGS) entry which is preliminary data.</text>
</comment>
<dbReference type="GO" id="GO:0016783">
    <property type="term" value="F:sulfurtransferase activity"/>
    <property type="evidence" value="ECO:0007669"/>
    <property type="project" value="InterPro"/>
</dbReference>
<comment type="similarity">
    <text evidence="3">Belongs to the FdhD family.</text>
</comment>
<feature type="binding site" evidence="3">
    <location>
        <begin position="250"/>
        <end position="255"/>
    </location>
    <ligand>
        <name>Mo-bis(molybdopterin guanine dinucleotide)</name>
        <dbReference type="ChEBI" id="CHEBI:60539"/>
    </ligand>
</feature>
<evidence type="ECO:0000256" key="2">
    <source>
        <dbReference type="ARBA" id="ARBA00023150"/>
    </source>
</evidence>
<dbReference type="Proteomes" id="UP000604481">
    <property type="component" value="Unassembled WGS sequence"/>
</dbReference>
<evidence type="ECO:0000256" key="1">
    <source>
        <dbReference type="ARBA" id="ARBA00022490"/>
    </source>
</evidence>
<dbReference type="PANTHER" id="PTHR30592:SF1">
    <property type="entry name" value="SULFUR CARRIER PROTEIN FDHD"/>
    <property type="match status" value="1"/>
</dbReference>
<evidence type="ECO:0000256" key="3">
    <source>
        <dbReference type="HAMAP-Rule" id="MF_00187"/>
    </source>
</evidence>
<keyword evidence="1 3" id="KW-0963">Cytoplasm</keyword>
<proteinExistence type="inferred from homology"/>
<feature type="active site" description="Cysteine persulfide intermediate" evidence="3">
    <location>
        <position position="113"/>
    </location>
</feature>
<dbReference type="Gene3D" id="3.40.140.10">
    <property type="entry name" value="Cytidine Deaminase, domain 2"/>
    <property type="match status" value="1"/>
</dbReference>
<dbReference type="RefSeq" id="WP_194115769.1">
    <property type="nucleotide sequence ID" value="NZ_JADFUA010000003.1"/>
</dbReference>
<organism evidence="4 5">
    <name type="scientific">Chitinilyticum piscinae</name>
    <dbReference type="NCBI Taxonomy" id="2866724"/>
    <lineage>
        <taxon>Bacteria</taxon>
        <taxon>Pseudomonadati</taxon>
        <taxon>Pseudomonadota</taxon>
        <taxon>Betaproteobacteria</taxon>
        <taxon>Neisseriales</taxon>
        <taxon>Chitinibacteraceae</taxon>
        <taxon>Chitinilyticum</taxon>
    </lineage>
</organism>
<protein>
    <recommendedName>
        <fullName evidence="3">Sulfur carrier protein FdhD</fullName>
    </recommendedName>
</protein>
<comment type="subcellular location">
    <subcellularLocation>
        <location evidence="3">Cytoplasm</location>
    </subcellularLocation>
</comment>
<dbReference type="Gene3D" id="3.10.20.10">
    <property type="match status" value="1"/>
</dbReference>
<dbReference type="HAMAP" id="MF_00187">
    <property type="entry name" value="FdhD"/>
    <property type="match status" value="1"/>
</dbReference>
<dbReference type="AlphaFoldDB" id="A0A8J7FR41"/>
<dbReference type="GO" id="GO:0097163">
    <property type="term" value="F:sulfur carrier activity"/>
    <property type="evidence" value="ECO:0007669"/>
    <property type="project" value="UniProtKB-UniRule"/>
</dbReference>
<keyword evidence="2 3" id="KW-0501">Molybdenum cofactor biosynthesis</keyword>
<gene>
    <name evidence="3 4" type="primary">fdhD</name>
    <name evidence="4" type="ORF">INR99_07860</name>
</gene>
<sequence>MHDKLAPGIRTTLALRLQHGESAPADELLADEAPLALHYNGVEQLVTLCTPASLEELAIGFTLSEGVVPAYHQILDVTISREADCYRANILIPEQYAAQLRAQAPRLASRTSCGLCGSRLEQVLRPLPVMESGVRFAADYIHDGLVRLAEKQWLNQACGGLHAAGWLGDFDAGLLVREDIGRHNALDKLIGALAHQRERGDGVLLLTSRVSLEMLQKAARAAMPVVVAISAPTALAVDWAQQAGITLAGFARQGRMTVYTHPQRIVVGALD</sequence>
<dbReference type="EMBL" id="JADFUA010000003">
    <property type="protein sequence ID" value="MBE9609261.1"/>
    <property type="molecule type" value="Genomic_DNA"/>
</dbReference>
<dbReference type="InterPro" id="IPR003786">
    <property type="entry name" value="FdhD"/>
</dbReference>
<dbReference type="GO" id="GO:0006777">
    <property type="term" value="P:Mo-molybdopterin cofactor biosynthetic process"/>
    <property type="evidence" value="ECO:0007669"/>
    <property type="project" value="UniProtKB-UniRule"/>
</dbReference>
<keyword evidence="5" id="KW-1185">Reference proteome</keyword>
<accession>A0A8J7FR41</accession>
<name>A0A8J7FR41_9NEIS</name>
<comment type="function">
    <text evidence="3">Required for formate dehydrogenase (FDH) activity. Acts as a sulfur carrier protein that transfers sulfur from IscS to the molybdenum cofactor prior to its insertion into FDH.</text>
</comment>
<dbReference type="PANTHER" id="PTHR30592">
    <property type="entry name" value="FORMATE DEHYDROGENASE"/>
    <property type="match status" value="1"/>
</dbReference>
<dbReference type="PIRSF" id="PIRSF015626">
    <property type="entry name" value="FdhD"/>
    <property type="match status" value="1"/>
</dbReference>